<evidence type="ECO:0000256" key="2">
    <source>
        <dbReference type="ARBA" id="ARBA00022840"/>
    </source>
</evidence>
<dbReference type="InterPro" id="IPR003593">
    <property type="entry name" value="AAA+_ATPase"/>
</dbReference>
<dbReference type="STRING" id="1121476.SAMN02745751_00277"/>
<dbReference type="GO" id="GO:0016887">
    <property type="term" value="F:ATP hydrolysis activity"/>
    <property type="evidence" value="ECO:0007669"/>
    <property type="project" value="InterPro"/>
</dbReference>
<dbReference type="GO" id="GO:0005524">
    <property type="term" value="F:ATP binding"/>
    <property type="evidence" value="ECO:0007669"/>
    <property type="project" value="UniProtKB-KW"/>
</dbReference>
<keyword evidence="5" id="KW-1185">Reference proteome</keyword>
<dbReference type="OrthoDB" id="9801441at2"/>
<protein>
    <submittedName>
        <fullName evidence="4">ATP-binding cassette, subfamily F, member 3</fullName>
    </submittedName>
</protein>
<proteinExistence type="predicted"/>
<dbReference type="Pfam" id="PF00005">
    <property type="entry name" value="ABC_tran"/>
    <property type="match status" value="2"/>
</dbReference>
<dbReference type="Proteomes" id="UP000184052">
    <property type="component" value="Unassembled WGS sequence"/>
</dbReference>
<dbReference type="InterPro" id="IPR051309">
    <property type="entry name" value="ABCF_ATPase"/>
</dbReference>
<feature type="domain" description="ABC transporter" evidence="3">
    <location>
        <begin position="2"/>
        <end position="254"/>
    </location>
</feature>
<keyword evidence="2 4" id="KW-0067">ATP-binding</keyword>
<dbReference type="InterPro" id="IPR027417">
    <property type="entry name" value="P-loop_NTPase"/>
</dbReference>
<evidence type="ECO:0000313" key="5">
    <source>
        <dbReference type="Proteomes" id="UP000184052"/>
    </source>
</evidence>
<organism evidence="4 5">
    <name type="scientific">Dethiosulfatibacter aminovorans DSM 17477</name>
    <dbReference type="NCBI Taxonomy" id="1121476"/>
    <lineage>
        <taxon>Bacteria</taxon>
        <taxon>Bacillati</taxon>
        <taxon>Bacillota</taxon>
        <taxon>Tissierellia</taxon>
        <taxon>Dethiosulfatibacter</taxon>
    </lineage>
</organism>
<keyword evidence="1" id="KW-0547">Nucleotide-binding</keyword>
<dbReference type="SMART" id="SM00382">
    <property type="entry name" value="AAA"/>
    <property type="match status" value="2"/>
</dbReference>
<dbReference type="AlphaFoldDB" id="A0A1M6AWY0"/>
<gene>
    <name evidence="4" type="ORF">SAMN02745751_00277</name>
</gene>
<dbReference type="RefSeq" id="WP_073045940.1">
    <property type="nucleotide sequence ID" value="NZ_FQZL01000004.1"/>
</dbReference>
<dbReference type="PROSITE" id="PS50893">
    <property type="entry name" value="ABC_TRANSPORTER_2"/>
    <property type="match status" value="2"/>
</dbReference>
<name>A0A1M6AWY0_9FIRM</name>
<accession>A0A1M6AWY0</accession>
<dbReference type="InterPro" id="IPR017871">
    <property type="entry name" value="ABC_transporter-like_CS"/>
</dbReference>
<dbReference type="SUPFAM" id="SSF52540">
    <property type="entry name" value="P-loop containing nucleoside triphosphate hydrolases"/>
    <property type="match status" value="2"/>
</dbReference>
<dbReference type="PROSITE" id="PS00211">
    <property type="entry name" value="ABC_TRANSPORTER_1"/>
    <property type="match status" value="1"/>
</dbReference>
<evidence type="ECO:0000313" key="4">
    <source>
        <dbReference type="EMBL" id="SHI40921.1"/>
    </source>
</evidence>
<reference evidence="4 5" key="1">
    <citation type="submission" date="2016-11" db="EMBL/GenBank/DDBJ databases">
        <authorList>
            <person name="Jaros S."/>
            <person name="Januszkiewicz K."/>
            <person name="Wedrychowicz H."/>
        </authorList>
    </citation>
    <scope>NUCLEOTIDE SEQUENCE [LARGE SCALE GENOMIC DNA]</scope>
    <source>
        <strain evidence="4 5">DSM 17477</strain>
    </source>
</reference>
<dbReference type="InterPro" id="IPR003439">
    <property type="entry name" value="ABC_transporter-like_ATP-bd"/>
</dbReference>
<feature type="domain" description="ABC transporter" evidence="3">
    <location>
        <begin position="325"/>
        <end position="540"/>
    </location>
</feature>
<dbReference type="PANTHER" id="PTHR42855:SF2">
    <property type="entry name" value="DRUG RESISTANCE ABC TRANSPORTER,ATP-BINDING PROTEIN"/>
    <property type="match status" value="1"/>
</dbReference>
<dbReference type="PANTHER" id="PTHR42855">
    <property type="entry name" value="ABC TRANSPORTER ATP-BINDING SUBUNIT"/>
    <property type="match status" value="1"/>
</dbReference>
<evidence type="ECO:0000259" key="3">
    <source>
        <dbReference type="PROSITE" id="PS50893"/>
    </source>
</evidence>
<sequence length="579" mass="66431">MLKVENLSYSFPQKDLYNEISFSLEEGQHCAFIGASGSGKSTLVDMIMDPERFMFDGSLEIDPSCRMGYVSQFSQHDRTEDVTVFEYIAEEFNRIQNEIAFICTEMETSSDIEPLLEKYQEALDAFDTMGGDDFESNIDKKLNLAELTRHRDMRIAELSGGEFKLVQVIREMMGSPDLIIMDEPDVFLDFENLISLKNLINDHKGMVLVITHNRYLLNHCFNKIIHLENKELQEFDGRYVDYNLSLLQIKIELQELAIADDEEIARNEVLIDRMRFMASEIDDAALGKVLKARVKIQERLIARRIKTPFVEIKQPDIRLVTDNEIDETTALKVRDYSLAFDESLLEDAGFEIKSTDKVALIGSNGTGKTTLLREIFKNDNDAIEINDGIEMAYLSQIQGEILKESNTAVEEFFDAGFETLTEIRTYLSKYGFDEEFIEQRIGSLSGGEKNILQLAKISAGKANMLLLDEPTSHLDTYSQIALEEAIQNYNGAILMVSHDYYTIMNCMDYILIIEDKKIRRMSMRKFRKMIYANHFNKDYVALERKKKSVETGIAVALRDTDFEKARTLSVELEELVKAI</sequence>
<dbReference type="CDD" id="cd03221">
    <property type="entry name" value="ABCF_EF-3"/>
    <property type="match status" value="1"/>
</dbReference>
<evidence type="ECO:0000256" key="1">
    <source>
        <dbReference type="ARBA" id="ARBA00022741"/>
    </source>
</evidence>
<dbReference type="EMBL" id="FQZL01000004">
    <property type="protein sequence ID" value="SHI40921.1"/>
    <property type="molecule type" value="Genomic_DNA"/>
</dbReference>
<dbReference type="Gene3D" id="3.40.50.300">
    <property type="entry name" value="P-loop containing nucleotide triphosphate hydrolases"/>
    <property type="match status" value="2"/>
</dbReference>